<protein>
    <submittedName>
        <fullName evidence="1">Uncharacterized protein</fullName>
    </submittedName>
</protein>
<name>A0ACB6ZQJ8_THEGA</name>
<gene>
    <name evidence="1" type="ORF">BDM02DRAFT_3110452</name>
</gene>
<sequence length="280" mass="31432">MNADTGQPLTILRVKRKRNEEPVDALVFSDSKRRKKGLDVFHFVQTVEREDSWNTKDFQERVSALVKAVPTENDPQSTSSTPPESAQDSATAKAYAIVKQPPVTTRRPLNTPPKVVSHKELLNRTQDVQCYDAVPVNEPEDAQAEVEKFIPMLEEYLKLSDIHPTTAGASSTNDYVWDIFYHRSSKSTDWNKIPQNIGTLTGLPTSFGDPDESGPESEVEDEGDEDSNAEDWFTNDYPDEDVDSDDAPPDTDEGSGESGPYVDNDNDSDEEWVTSRVYRR</sequence>
<accession>A0ACB6ZQJ8</accession>
<dbReference type="Proteomes" id="UP000886501">
    <property type="component" value="Unassembled WGS sequence"/>
</dbReference>
<evidence type="ECO:0000313" key="1">
    <source>
        <dbReference type="EMBL" id="KAF9651675.1"/>
    </source>
</evidence>
<evidence type="ECO:0000313" key="2">
    <source>
        <dbReference type="Proteomes" id="UP000886501"/>
    </source>
</evidence>
<reference evidence="1" key="1">
    <citation type="submission" date="2019-10" db="EMBL/GenBank/DDBJ databases">
        <authorList>
            <consortium name="DOE Joint Genome Institute"/>
            <person name="Kuo A."/>
            <person name="Miyauchi S."/>
            <person name="Kiss E."/>
            <person name="Drula E."/>
            <person name="Kohler A."/>
            <person name="Sanchez-Garcia M."/>
            <person name="Andreopoulos B."/>
            <person name="Barry K.W."/>
            <person name="Bonito G."/>
            <person name="Buee M."/>
            <person name="Carver A."/>
            <person name="Chen C."/>
            <person name="Cichocki N."/>
            <person name="Clum A."/>
            <person name="Culley D."/>
            <person name="Crous P.W."/>
            <person name="Fauchery L."/>
            <person name="Girlanda M."/>
            <person name="Hayes R."/>
            <person name="Keri Z."/>
            <person name="Labutti K."/>
            <person name="Lipzen A."/>
            <person name="Lombard V."/>
            <person name="Magnuson J."/>
            <person name="Maillard F."/>
            <person name="Morin E."/>
            <person name="Murat C."/>
            <person name="Nolan M."/>
            <person name="Ohm R."/>
            <person name="Pangilinan J."/>
            <person name="Pereira M."/>
            <person name="Perotto S."/>
            <person name="Peter M."/>
            <person name="Riley R."/>
            <person name="Sitrit Y."/>
            <person name="Stielow B."/>
            <person name="Szollosi G."/>
            <person name="Zifcakova L."/>
            <person name="Stursova M."/>
            <person name="Spatafora J.W."/>
            <person name="Tedersoo L."/>
            <person name="Vaario L.-M."/>
            <person name="Yamada A."/>
            <person name="Yan M."/>
            <person name="Wang P."/>
            <person name="Xu J."/>
            <person name="Bruns T."/>
            <person name="Baldrian P."/>
            <person name="Vilgalys R."/>
            <person name="Henrissat B."/>
            <person name="Grigoriev I.V."/>
            <person name="Hibbett D."/>
            <person name="Nagy L.G."/>
            <person name="Martin F.M."/>
        </authorList>
    </citation>
    <scope>NUCLEOTIDE SEQUENCE</scope>
    <source>
        <strain evidence="1">P2</strain>
    </source>
</reference>
<dbReference type="EMBL" id="MU117974">
    <property type="protein sequence ID" value="KAF9651675.1"/>
    <property type="molecule type" value="Genomic_DNA"/>
</dbReference>
<comment type="caution">
    <text evidence="1">The sequence shown here is derived from an EMBL/GenBank/DDBJ whole genome shotgun (WGS) entry which is preliminary data.</text>
</comment>
<reference evidence="1" key="2">
    <citation type="journal article" date="2020" name="Nat. Commun.">
        <title>Large-scale genome sequencing of mycorrhizal fungi provides insights into the early evolution of symbiotic traits.</title>
        <authorList>
            <person name="Miyauchi S."/>
            <person name="Kiss E."/>
            <person name="Kuo A."/>
            <person name="Drula E."/>
            <person name="Kohler A."/>
            <person name="Sanchez-Garcia M."/>
            <person name="Morin E."/>
            <person name="Andreopoulos B."/>
            <person name="Barry K.W."/>
            <person name="Bonito G."/>
            <person name="Buee M."/>
            <person name="Carver A."/>
            <person name="Chen C."/>
            <person name="Cichocki N."/>
            <person name="Clum A."/>
            <person name="Culley D."/>
            <person name="Crous P.W."/>
            <person name="Fauchery L."/>
            <person name="Girlanda M."/>
            <person name="Hayes R.D."/>
            <person name="Keri Z."/>
            <person name="LaButti K."/>
            <person name="Lipzen A."/>
            <person name="Lombard V."/>
            <person name="Magnuson J."/>
            <person name="Maillard F."/>
            <person name="Murat C."/>
            <person name="Nolan M."/>
            <person name="Ohm R.A."/>
            <person name="Pangilinan J."/>
            <person name="Pereira M.F."/>
            <person name="Perotto S."/>
            <person name="Peter M."/>
            <person name="Pfister S."/>
            <person name="Riley R."/>
            <person name="Sitrit Y."/>
            <person name="Stielow J.B."/>
            <person name="Szollosi G."/>
            <person name="Zifcakova L."/>
            <person name="Stursova M."/>
            <person name="Spatafora J.W."/>
            <person name="Tedersoo L."/>
            <person name="Vaario L.M."/>
            <person name="Yamada A."/>
            <person name="Yan M."/>
            <person name="Wang P."/>
            <person name="Xu J."/>
            <person name="Bruns T."/>
            <person name="Baldrian P."/>
            <person name="Vilgalys R."/>
            <person name="Dunand C."/>
            <person name="Henrissat B."/>
            <person name="Grigoriev I.V."/>
            <person name="Hibbett D."/>
            <person name="Nagy L.G."/>
            <person name="Martin F.M."/>
        </authorList>
    </citation>
    <scope>NUCLEOTIDE SEQUENCE</scope>
    <source>
        <strain evidence="1">P2</strain>
    </source>
</reference>
<organism evidence="1 2">
    <name type="scientific">Thelephora ganbajun</name>
    <name type="common">Ganba fungus</name>
    <dbReference type="NCBI Taxonomy" id="370292"/>
    <lineage>
        <taxon>Eukaryota</taxon>
        <taxon>Fungi</taxon>
        <taxon>Dikarya</taxon>
        <taxon>Basidiomycota</taxon>
        <taxon>Agaricomycotina</taxon>
        <taxon>Agaricomycetes</taxon>
        <taxon>Thelephorales</taxon>
        <taxon>Thelephoraceae</taxon>
        <taxon>Thelephora</taxon>
    </lineage>
</organism>
<keyword evidence="2" id="KW-1185">Reference proteome</keyword>
<proteinExistence type="predicted"/>